<dbReference type="GO" id="GO:0030247">
    <property type="term" value="F:polysaccharide binding"/>
    <property type="evidence" value="ECO:0007669"/>
    <property type="project" value="InterPro"/>
</dbReference>
<gene>
    <name evidence="4" type="ORF">H9L24_18360</name>
</gene>
<dbReference type="SUPFAM" id="SSF53756">
    <property type="entry name" value="UDP-Glycosyltransferase/glycogen phosphorylase"/>
    <property type="match status" value="1"/>
</dbReference>
<evidence type="ECO:0000313" key="5">
    <source>
        <dbReference type="Proteomes" id="UP000516057"/>
    </source>
</evidence>
<feature type="domain" description="WsaF C-terminal" evidence="3">
    <location>
        <begin position="236"/>
        <end position="358"/>
    </location>
</feature>
<dbReference type="GO" id="GO:0009103">
    <property type="term" value="P:lipopolysaccharide biosynthetic process"/>
    <property type="evidence" value="ECO:0007669"/>
    <property type="project" value="TreeGrafter"/>
</dbReference>
<keyword evidence="1 4" id="KW-0808">Transferase</keyword>
<dbReference type="Gene3D" id="3.40.50.11090">
    <property type="match status" value="1"/>
</dbReference>
<protein>
    <submittedName>
        <fullName evidence="4">Glycosyltransferase family 4 protein</fullName>
    </submittedName>
</protein>
<dbReference type="Pfam" id="PF22772">
    <property type="entry name" value="WsaF_C"/>
    <property type="match status" value="1"/>
</dbReference>
<organism evidence="4 5">
    <name type="scientific">Paenacidovorax monticola</name>
    <dbReference type="NCBI Taxonomy" id="1926868"/>
    <lineage>
        <taxon>Bacteria</taxon>
        <taxon>Pseudomonadati</taxon>
        <taxon>Pseudomonadota</taxon>
        <taxon>Betaproteobacteria</taxon>
        <taxon>Burkholderiales</taxon>
        <taxon>Comamonadaceae</taxon>
        <taxon>Paenacidovorax</taxon>
    </lineage>
</organism>
<sequence>MVGLISLRVRRLREMLRRDGVLRTARAVAHRLRHGPAQWQHIDVFRHYGFALPHVVQALPGRPAEGSLLWFIPDFNIGSGGHLNIFRTIWHLEQMGYTSSIVIAKPVMHHDAAEAREAIRQHFFPLRAQVYLGVDGLPPCEFAVATGWDTAYTVRAFAGASHKLYFVQDYEPHFYPVGTESVLAENTYRFGFFGITAGGWLAGKLAREYGMTTHAVGFGVELERYRRLPRREPGIRRVFFYARPPTPRRAFEIGLLVLNAVWERMPDTQFVLAGWDTAGYHIPFPHLACGTVALDDLPDLYSQCDVALVLSLTNASLLPLELMACGCTVVSNHGQNVEWLLNDEVAALSDPTPEDLTDSVCALLQDDERRAALSARAEVFARSQTWDEVARGFEQGLRLARSQNVRG</sequence>
<dbReference type="PANTHER" id="PTHR46401">
    <property type="entry name" value="GLYCOSYLTRANSFERASE WBBK-RELATED"/>
    <property type="match status" value="1"/>
</dbReference>
<dbReference type="Proteomes" id="UP000516057">
    <property type="component" value="Chromosome"/>
</dbReference>
<dbReference type="Pfam" id="PF21374">
    <property type="entry name" value="WsaF_N"/>
    <property type="match status" value="1"/>
</dbReference>
<reference evidence="4 5" key="1">
    <citation type="submission" date="2020-08" db="EMBL/GenBank/DDBJ databases">
        <title>Genome sequence of Acidovorax monticola KACC 19171T.</title>
        <authorList>
            <person name="Hyun D.-W."/>
            <person name="Bae J.-W."/>
        </authorList>
    </citation>
    <scope>NUCLEOTIDE SEQUENCE [LARGE SCALE GENOMIC DNA]</scope>
    <source>
        <strain evidence="4 5">KACC 19171</strain>
    </source>
</reference>
<evidence type="ECO:0000256" key="1">
    <source>
        <dbReference type="ARBA" id="ARBA00022679"/>
    </source>
</evidence>
<proteinExistence type="predicted"/>
<dbReference type="AlphaFoldDB" id="A0A7H0HLJ6"/>
<evidence type="ECO:0000259" key="2">
    <source>
        <dbReference type="Pfam" id="PF21374"/>
    </source>
</evidence>
<feature type="domain" description="WsaF N-terminal" evidence="2">
    <location>
        <begin position="144"/>
        <end position="189"/>
    </location>
</feature>
<dbReference type="InterPro" id="IPR048510">
    <property type="entry name" value="WsaF_N"/>
</dbReference>
<dbReference type="KEGG" id="amon:H9L24_18360"/>
<accession>A0A7H0HLJ6</accession>
<keyword evidence="5" id="KW-1185">Reference proteome</keyword>
<dbReference type="PANTHER" id="PTHR46401:SF2">
    <property type="entry name" value="GLYCOSYLTRANSFERASE WBBK-RELATED"/>
    <property type="match status" value="1"/>
</dbReference>
<evidence type="ECO:0000259" key="3">
    <source>
        <dbReference type="Pfam" id="PF22772"/>
    </source>
</evidence>
<dbReference type="CDD" id="cd03801">
    <property type="entry name" value="GT4_PimA-like"/>
    <property type="match status" value="1"/>
</dbReference>
<dbReference type="Gene3D" id="3.40.50.2000">
    <property type="entry name" value="Glycogen Phosphorylase B"/>
    <property type="match status" value="1"/>
</dbReference>
<dbReference type="InterPro" id="IPR055050">
    <property type="entry name" value="WsaF_C"/>
</dbReference>
<name>A0A7H0HLJ6_9BURK</name>
<dbReference type="GO" id="GO:0016757">
    <property type="term" value="F:glycosyltransferase activity"/>
    <property type="evidence" value="ECO:0007669"/>
    <property type="project" value="TreeGrafter"/>
</dbReference>
<evidence type="ECO:0000313" key="4">
    <source>
        <dbReference type="EMBL" id="QNP61412.1"/>
    </source>
</evidence>
<dbReference type="EMBL" id="CP060790">
    <property type="protein sequence ID" value="QNP61412.1"/>
    <property type="molecule type" value="Genomic_DNA"/>
</dbReference>